<evidence type="ECO:0000313" key="1">
    <source>
        <dbReference type="EMBL" id="AWM35783.1"/>
    </source>
</evidence>
<sequence length="117" mass="13040">MPWYLTIRSDPTYSRSTHTEPLVGYILSSLELVQTGPQEFRNAPTSPWVVLVMATADETGCYAVNTLAQPTANVVELICGDGDESWYESLAIKVASFLSWEAVDEHEERVIRSAEET</sequence>
<name>A0A2Z3GPQ0_9BACT</name>
<reference evidence="1 2" key="1">
    <citation type="submission" date="2018-01" db="EMBL/GenBank/DDBJ databases">
        <title>G. obscuriglobus.</title>
        <authorList>
            <person name="Franke J."/>
            <person name="Blomberg W."/>
            <person name="Selmecki A."/>
        </authorList>
    </citation>
    <scope>NUCLEOTIDE SEQUENCE [LARGE SCALE GENOMIC DNA]</scope>
    <source>
        <strain evidence="1 2">DSM 5831</strain>
    </source>
</reference>
<dbReference type="Proteomes" id="UP000245802">
    <property type="component" value="Chromosome"/>
</dbReference>
<dbReference type="EMBL" id="CP025958">
    <property type="protein sequence ID" value="AWM35783.1"/>
    <property type="molecule type" value="Genomic_DNA"/>
</dbReference>
<accession>A0A2Z3GPQ0</accession>
<protein>
    <submittedName>
        <fullName evidence="1">Uncharacterized protein</fullName>
    </submittedName>
</protein>
<gene>
    <name evidence="1" type="ORF">C1280_01245</name>
</gene>
<dbReference type="AlphaFoldDB" id="A0A2Z3GPQ0"/>
<keyword evidence="2" id="KW-1185">Reference proteome</keyword>
<proteinExistence type="predicted"/>
<dbReference type="KEGG" id="gog:C1280_01245"/>
<evidence type="ECO:0000313" key="2">
    <source>
        <dbReference type="Proteomes" id="UP000245802"/>
    </source>
</evidence>
<organism evidence="1 2">
    <name type="scientific">Gemmata obscuriglobus</name>
    <dbReference type="NCBI Taxonomy" id="114"/>
    <lineage>
        <taxon>Bacteria</taxon>
        <taxon>Pseudomonadati</taxon>
        <taxon>Planctomycetota</taxon>
        <taxon>Planctomycetia</taxon>
        <taxon>Gemmatales</taxon>
        <taxon>Gemmataceae</taxon>
        <taxon>Gemmata</taxon>
    </lineage>
</organism>